<dbReference type="EC" id="6.3.4.14" evidence="2"/>
<evidence type="ECO:0000259" key="8">
    <source>
        <dbReference type="PROSITE" id="PS50975"/>
    </source>
</evidence>
<dbReference type="InterPro" id="IPR005479">
    <property type="entry name" value="CPAse_ATP-bd"/>
</dbReference>
<dbReference type="Pfam" id="PF02785">
    <property type="entry name" value="Biotin_carb_C"/>
    <property type="match status" value="1"/>
</dbReference>
<proteinExistence type="predicted"/>
<organism evidence="10 11">
    <name type="scientific">Nonomuraea antimicrobica</name>
    <dbReference type="NCBI Taxonomy" id="561173"/>
    <lineage>
        <taxon>Bacteria</taxon>
        <taxon>Bacillati</taxon>
        <taxon>Actinomycetota</taxon>
        <taxon>Actinomycetes</taxon>
        <taxon>Streptosporangiales</taxon>
        <taxon>Streptosporangiaceae</taxon>
        <taxon>Nonomuraea</taxon>
    </lineage>
</organism>
<comment type="caution">
    <text evidence="10">The sequence shown here is derived from an EMBL/GenBank/DDBJ whole genome shotgun (WGS) entry which is preliminary data.</text>
</comment>
<dbReference type="Proteomes" id="UP001500902">
    <property type="component" value="Unassembled WGS sequence"/>
</dbReference>
<comment type="catalytic activity">
    <reaction evidence="6">
        <text>N(6)-biotinyl-L-lysyl-[protein] + hydrogencarbonate + ATP = N(6)-carboxybiotinyl-L-lysyl-[protein] + ADP + phosphate + H(+)</text>
        <dbReference type="Rhea" id="RHEA:13501"/>
        <dbReference type="Rhea" id="RHEA-COMP:10505"/>
        <dbReference type="Rhea" id="RHEA-COMP:10506"/>
        <dbReference type="ChEBI" id="CHEBI:15378"/>
        <dbReference type="ChEBI" id="CHEBI:17544"/>
        <dbReference type="ChEBI" id="CHEBI:30616"/>
        <dbReference type="ChEBI" id="CHEBI:43474"/>
        <dbReference type="ChEBI" id="CHEBI:83144"/>
        <dbReference type="ChEBI" id="CHEBI:83145"/>
        <dbReference type="ChEBI" id="CHEBI:456216"/>
        <dbReference type="EC" id="6.3.4.14"/>
    </reaction>
</comment>
<dbReference type="InterPro" id="IPR051602">
    <property type="entry name" value="ACC_Biotin_Carboxylase"/>
</dbReference>
<dbReference type="Pfam" id="PF02786">
    <property type="entry name" value="CPSase_L_D2"/>
    <property type="match status" value="1"/>
</dbReference>
<dbReference type="SMART" id="SM00878">
    <property type="entry name" value="Biotin_carb_C"/>
    <property type="match status" value="1"/>
</dbReference>
<dbReference type="RefSeq" id="WP_344896948.1">
    <property type="nucleotide sequence ID" value="NZ_BAAAZP010000239.1"/>
</dbReference>
<sequence length="449" mass="48272">MFDTVLIANRGEIALRVARTCREMGIRSVAVCSTADLHSAVTRVADEVVCIGPPAARRSYLNIPAIIEAARRTGAQAVHPGYGFLSEDPDFAEICAAEGLTFIGPTPEIMNRLGDKARARATMAEAGLPVLPGGEHPPDDAAEAKEAADAIGYPVILKAVAGGGGRGMKVVHDPRDLIRAFHDTRASARAVFGDGRLYLERYVESARHVEVQVLLDNRGNGVHLGERDCSVQRRHQKLIEETPAPGLDPSLTTHMCEAAVKAAAAVGFTGAGTFEFLVDGTDFTFMEVNCRIQVEHPVSEAVTGVDLIRQQIRVAAGLPLDLSQDDVVPSGHAVECRVNTEAPERGFAPTAGTLTDFRPPGGPFTRVDTHGFPGLTITPDYDSLLAKVITWGADRETALERMDRALAEFVVEGHGVSTTIPLLRKVLREPDFRAARHDTLLLTRMLGET</sequence>
<dbReference type="InterPro" id="IPR005481">
    <property type="entry name" value="BC-like_N"/>
</dbReference>
<keyword evidence="3" id="KW-0436">Ligase</keyword>
<dbReference type="PROSITE" id="PS50975">
    <property type="entry name" value="ATP_GRASP"/>
    <property type="match status" value="1"/>
</dbReference>
<dbReference type="InterPro" id="IPR005482">
    <property type="entry name" value="Biotin_COase_C"/>
</dbReference>
<evidence type="ECO:0000256" key="6">
    <source>
        <dbReference type="ARBA" id="ARBA00048600"/>
    </source>
</evidence>
<evidence type="ECO:0000256" key="3">
    <source>
        <dbReference type="ARBA" id="ARBA00022598"/>
    </source>
</evidence>
<dbReference type="PANTHER" id="PTHR48095">
    <property type="entry name" value="PYRUVATE CARBOXYLASE SUBUNIT A"/>
    <property type="match status" value="1"/>
</dbReference>
<feature type="domain" description="Biotin carboxylation" evidence="9">
    <location>
        <begin position="1"/>
        <end position="447"/>
    </location>
</feature>
<dbReference type="InterPro" id="IPR016185">
    <property type="entry name" value="PreATP-grasp_dom_sf"/>
</dbReference>
<comment type="function">
    <text evidence="1">This protein is a component of the acetyl coenzyme A carboxylase complex; first, biotin carboxylase catalyzes the carboxylation of the carrier protein and then the transcarboxylase transfers the carboxyl group to form malonyl-CoA.</text>
</comment>
<keyword evidence="11" id="KW-1185">Reference proteome</keyword>
<evidence type="ECO:0000256" key="1">
    <source>
        <dbReference type="ARBA" id="ARBA00003761"/>
    </source>
</evidence>
<keyword evidence="4 7" id="KW-0547">Nucleotide-binding</keyword>
<dbReference type="SUPFAM" id="SSF56059">
    <property type="entry name" value="Glutathione synthetase ATP-binding domain-like"/>
    <property type="match status" value="1"/>
</dbReference>
<feature type="domain" description="ATP-grasp" evidence="8">
    <location>
        <begin position="120"/>
        <end position="316"/>
    </location>
</feature>
<dbReference type="PROSITE" id="PS50979">
    <property type="entry name" value="BC"/>
    <property type="match status" value="1"/>
</dbReference>
<keyword evidence="5 7" id="KW-0067">ATP-binding</keyword>
<dbReference type="Pfam" id="PF00289">
    <property type="entry name" value="Biotin_carb_N"/>
    <property type="match status" value="1"/>
</dbReference>
<dbReference type="InterPro" id="IPR011761">
    <property type="entry name" value="ATP-grasp"/>
</dbReference>
<dbReference type="Gene3D" id="3.30.470.20">
    <property type="entry name" value="ATP-grasp fold, B domain"/>
    <property type="match status" value="1"/>
</dbReference>
<gene>
    <name evidence="10" type="primary">accC</name>
    <name evidence="10" type="ORF">GCM10022224_101450</name>
</gene>
<evidence type="ECO:0000313" key="11">
    <source>
        <dbReference type="Proteomes" id="UP001500902"/>
    </source>
</evidence>
<dbReference type="InterPro" id="IPR011054">
    <property type="entry name" value="Rudment_hybrid_motif"/>
</dbReference>
<dbReference type="SUPFAM" id="SSF52440">
    <property type="entry name" value="PreATP-grasp domain"/>
    <property type="match status" value="1"/>
</dbReference>
<evidence type="ECO:0000313" key="10">
    <source>
        <dbReference type="EMBL" id="GAA3719295.1"/>
    </source>
</evidence>
<evidence type="ECO:0000256" key="2">
    <source>
        <dbReference type="ARBA" id="ARBA00013263"/>
    </source>
</evidence>
<name>A0ABP7EN04_9ACTN</name>
<evidence type="ECO:0000256" key="5">
    <source>
        <dbReference type="ARBA" id="ARBA00022840"/>
    </source>
</evidence>
<dbReference type="EMBL" id="BAAAZP010000239">
    <property type="protein sequence ID" value="GAA3719295.1"/>
    <property type="molecule type" value="Genomic_DNA"/>
</dbReference>
<dbReference type="SUPFAM" id="SSF51246">
    <property type="entry name" value="Rudiment single hybrid motif"/>
    <property type="match status" value="1"/>
</dbReference>
<evidence type="ECO:0000259" key="9">
    <source>
        <dbReference type="PROSITE" id="PS50979"/>
    </source>
</evidence>
<dbReference type="InterPro" id="IPR011764">
    <property type="entry name" value="Biotin_carboxylation_dom"/>
</dbReference>
<protein>
    <recommendedName>
        <fullName evidence="2">biotin carboxylase</fullName>
        <ecNumber evidence="2">6.3.4.14</ecNumber>
    </recommendedName>
</protein>
<accession>A0ABP7EN04</accession>
<evidence type="ECO:0000256" key="7">
    <source>
        <dbReference type="PROSITE-ProRule" id="PRU00409"/>
    </source>
</evidence>
<reference evidence="11" key="1">
    <citation type="journal article" date="2019" name="Int. J. Syst. Evol. Microbiol.">
        <title>The Global Catalogue of Microorganisms (GCM) 10K type strain sequencing project: providing services to taxonomists for standard genome sequencing and annotation.</title>
        <authorList>
            <consortium name="The Broad Institute Genomics Platform"/>
            <consortium name="The Broad Institute Genome Sequencing Center for Infectious Disease"/>
            <person name="Wu L."/>
            <person name="Ma J."/>
        </authorList>
    </citation>
    <scope>NUCLEOTIDE SEQUENCE [LARGE SCALE GENOMIC DNA]</scope>
    <source>
        <strain evidence="11">JCM 16904</strain>
    </source>
</reference>
<evidence type="ECO:0000256" key="4">
    <source>
        <dbReference type="ARBA" id="ARBA00022741"/>
    </source>
</evidence>
<dbReference type="PANTHER" id="PTHR48095:SF2">
    <property type="entry name" value="BIOTIN CARBOXYLASE, CHLOROPLASTIC"/>
    <property type="match status" value="1"/>
</dbReference>
<dbReference type="NCBIfam" id="NF006367">
    <property type="entry name" value="PRK08591.1"/>
    <property type="match status" value="1"/>
</dbReference>